<proteinExistence type="predicted"/>
<protein>
    <submittedName>
        <fullName evidence="1">Uncharacterized protein</fullName>
    </submittedName>
</protein>
<organism evidence="1 2">
    <name type="scientific">Irpex rosettiformis</name>
    <dbReference type="NCBI Taxonomy" id="378272"/>
    <lineage>
        <taxon>Eukaryota</taxon>
        <taxon>Fungi</taxon>
        <taxon>Dikarya</taxon>
        <taxon>Basidiomycota</taxon>
        <taxon>Agaricomycotina</taxon>
        <taxon>Agaricomycetes</taxon>
        <taxon>Polyporales</taxon>
        <taxon>Irpicaceae</taxon>
        <taxon>Irpex</taxon>
    </lineage>
</organism>
<dbReference type="EMBL" id="MU274940">
    <property type="protein sequence ID" value="KAI0084668.1"/>
    <property type="molecule type" value="Genomic_DNA"/>
</dbReference>
<name>A0ACB8TRQ3_9APHY</name>
<gene>
    <name evidence="1" type="ORF">BDY19DRAFT_970529</name>
</gene>
<dbReference type="Proteomes" id="UP001055072">
    <property type="component" value="Unassembled WGS sequence"/>
</dbReference>
<reference evidence="1" key="1">
    <citation type="journal article" date="2021" name="Environ. Microbiol.">
        <title>Gene family expansions and transcriptome signatures uncover fungal adaptations to wood decay.</title>
        <authorList>
            <person name="Hage H."/>
            <person name="Miyauchi S."/>
            <person name="Viragh M."/>
            <person name="Drula E."/>
            <person name="Min B."/>
            <person name="Chaduli D."/>
            <person name="Navarro D."/>
            <person name="Favel A."/>
            <person name="Norest M."/>
            <person name="Lesage-Meessen L."/>
            <person name="Balint B."/>
            <person name="Merenyi Z."/>
            <person name="de Eugenio L."/>
            <person name="Morin E."/>
            <person name="Martinez A.T."/>
            <person name="Baldrian P."/>
            <person name="Stursova M."/>
            <person name="Martinez M.J."/>
            <person name="Novotny C."/>
            <person name="Magnuson J.K."/>
            <person name="Spatafora J.W."/>
            <person name="Maurice S."/>
            <person name="Pangilinan J."/>
            <person name="Andreopoulos W."/>
            <person name="LaButti K."/>
            <person name="Hundley H."/>
            <person name="Na H."/>
            <person name="Kuo A."/>
            <person name="Barry K."/>
            <person name="Lipzen A."/>
            <person name="Henrissat B."/>
            <person name="Riley R."/>
            <person name="Ahrendt S."/>
            <person name="Nagy L.G."/>
            <person name="Grigoriev I.V."/>
            <person name="Martin F."/>
            <person name="Rosso M.N."/>
        </authorList>
    </citation>
    <scope>NUCLEOTIDE SEQUENCE</scope>
    <source>
        <strain evidence="1">CBS 384.51</strain>
    </source>
</reference>
<sequence>MGTLTLAYAISIFWLALHALHRFLSKRVTNTSILPTSGESHTRRYGSSWLSKSHIRVTLHAAHLKIETTGLNAFHDAWSSQVRKTSHARFKWIVMVFYDMGSVAGVAGMVFALGLLWVTAWKSSLSILGWGTSAIGTGTASPAGAFTKRDNIYEEASVGAAKTESGAAPLQLILPGVTVPLSHLPILFFALFFTQVIHELGHAITAALESVPLTSIGASLSLIIPSAFVGLPSAPVQALPPKGKLRLISSGAWHNLVFWLFLYMVAYMRIGSFILRSVGYTDVGRWGRVVVGVHEDSPLHGYLPTLSVITDLDDQSLTSADGSLDIWTSYLSSTTNPDTNAMNDRGLGWCVDGRWFLDHRSDGCCTPHESSSSAQGACFSADSSLEIERRCIPPLSVLQPSSSHEKPDDGSSSELKRCREAAHCASHSLCARLDQKEDLLRIKLVLPPSHSSREKGDNPSDEREIKTVVWSGPREELLEEVEVSTYLPRYAFLPLGVPNAGAVLFSYVSTLTLSLYLFNLLPLPYLDGSQLLEALFDFVQERTSINSSRSASGDLESGYNSSSTRLGALRLRSWKADRWRTKMVGGAKVISVGLMGLCVILGVWNAII</sequence>
<comment type="caution">
    <text evidence="1">The sequence shown here is derived from an EMBL/GenBank/DDBJ whole genome shotgun (WGS) entry which is preliminary data.</text>
</comment>
<evidence type="ECO:0000313" key="1">
    <source>
        <dbReference type="EMBL" id="KAI0084668.1"/>
    </source>
</evidence>
<accession>A0ACB8TRQ3</accession>
<evidence type="ECO:0000313" key="2">
    <source>
        <dbReference type="Proteomes" id="UP001055072"/>
    </source>
</evidence>
<keyword evidence="2" id="KW-1185">Reference proteome</keyword>